<evidence type="ECO:0000259" key="5">
    <source>
        <dbReference type="Pfam" id="PF00732"/>
    </source>
</evidence>
<comment type="similarity">
    <text evidence="2">Belongs to the GMC oxidoreductase family.</text>
</comment>
<evidence type="ECO:0000313" key="7">
    <source>
        <dbReference type="Proteomes" id="UP000255277"/>
    </source>
</evidence>
<organism evidence="6 7">
    <name type="scientific">Staphylococcus gallinarum</name>
    <dbReference type="NCBI Taxonomy" id="1293"/>
    <lineage>
        <taxon>Bacteria</taxon>
        <taxon>Bacillati</taxon>
        <taxon>Bacillota</taxon>
        <taxon>Bacilli</taxon>
        <taxon>Bacillales</taxon>
        <taxon>Staphylococcaceae</taxon>
        <taxon>Staphylococcus</taxon>
    </lineage>
</organism>
<evidence type="ECO:0000256" key="4">
    <source>
        <dbReference type="ARBA" id="ARBA00022827"/>
    </source>
</evidence>
<dbReference type="Gene3D" id="3.30.560.10">
    <property type="entry name" value="Glucose Oxidase, domain 3"/>
    <property type="match status" value="1"/>
</dbReference>
<dbReference type="AlphaFoldDB" id="A0A380FP04"/>
<dbReference type="InterPro" id="IPR000172">
    <property type="entry name" value="GMC_OxRdtase_N"/>
</dbReference>
<comment type="cofactor">
    <cofactor evidence="1">
        <name>FAD</name>
        <dbReference type="ChEBI" id="CHEBI:57692"/>
    </cofactor>
</comment>
<dbReference type="Gene3D" id="3.50.50.60">
    <property type="entry name" value="FAD/NAD(P)-binding domain"/>
    <property type="match status" value="1"/>
</dbReference>
<dbReference type="GO" id="GO:0008812">
    <property type="term" value="F:choline dehydrogenase activity"/>
    <property type="evidence" value="ECO:0007669"/>
    <property type="project" value="UniProtKB-EC"/>
</dbReference>
<dbReference type="Pfam" id="PF00732">
    <property type="entry name" value="GMC_oxred_N"/>
    <property type="match status" value="1"/>
</dbReference>
<dbReference type="InterPro" id="IPR012132">
    <property type="entry name" value="GMC_OxRdtase"/>
</dbReference>
<feature type="domain" description="Glucose-methanol-choline oxidoreductase N-terminal" evidence="5">
    <location>
        <begin position="12"/>
        <end position="77"/>
    </location>
</feature>
<dbReference type="GO" id="GO:0050660">
    <property type="term" value="F:flavin adenine dinucleotide binding"/>
    <property type="evidence" value="ECO:0007669"/>
    <property type="project" value="InterPro"/>
</dbReference>
<reference evidence="6 7" key="1">
    <citation type="submission" date="2018-06" db="EMBL/GenBank/DDBJ databases">
        <authorList>
            <consortium name="Pathogen Informatics"/>
            <person name="Doyle S."/>
        </authorList>
    </citation>
    <scope>NUCLEOTIDE SEQUENCE [LARGE SCALE GENOMIC DNA]</scope>
    <source>
        <strain evidence="6 7">NCTC12195</strain>
    </source>
</reference>
<gene>
    <name evidence="6" type="primary">betA_4</name>
    <name evidence="6" type="ORF">NCTC12195_04723</name>
</gene>
<dbReference type="PANTHER" id="PTHR11552">
    <property type="entry name" value="GLUCOSE-METHANOL-CHOLINE GMC OXIDOREDUCTASE"/>
    <property type="match status" value="1"/>
</dbReference>
<evidence type="ECO:0000256" key="3">
    <source>
        <dbReference type="ARBA" id="ARBA00022630"/>
    </source>
</evidence>
<evidence type="ECO:0000256" key="1">
    <source>
        <dbReference type="ARBA" id="ARBA00001974"/>
    </source>
</evidence>
<dbReference type="SUPFAM" id="SSF51905">
    <property type="entry name" value="FAD/NAD(P)-binding domain"/>
    <property type="match status" value="1"/>
</dbReference>
<dbReference type="Proteomes" id="UP000255277">
    <property type="component" value="Unassembled WGS sequence"/>
</dbReference>
<dbReference type="EC" id="1.1.99.1" evidence="6"/>
<sequence length="80" mass="9089">MVRLNYVVAQLPNPLFQAFFNAGVEAGYNKTPDVNGFRQEGFGPFDSQVHNGRRVSASRAYLHPAMKRKNLDVQNTCIRY</sequence>
<evidence type="ECO:0000313" key="6">
    <source>
        <dbReference type="EMBL" id="SUM35193.1"/>
    </source>
</evidence>
<name>A0A380FP04_STAGA</name>
<keyword evidence="4" id="KW-0274">FAD</keyword>
<evidence type="ECO:0000256" key="2">
    <source>
        <dbReference type="ARBA" id="ARBA00010790"/>
    </source>
</evidence>
<dbReference type="EMBL" id="UHDK01000001">
    <property type="protein sequence ID" value="SUM35193.1"/>
    <property type="molecule type" value="Genomic_DNA"/>
</dbReference>
<keyword evidence="3" id="KW-0285">Flavoprotein</keyword>
<dbReference type="PANTHER" id="PTHR11552:SF147">
    <property type="entry name" value="CHOLINE DEHYDROGENASE, MITOCHONDRIAL"/>
    <property type="match status" value="1"/>
</dbReference>
<proteinExistence type="inferred from homology"/>
<protein>
    <submittedName>
        <fullName evidence="6">Choline dehydrogenase</fullName>
        <ecNumber evidence="6">1.1.99.1</ecNumber>
    </submittedName>
</protein>
<keyword evidence="6" id="KW-0560">Oxidoreductase</keyword>
<dbReference type="InterPro" id="IPR036188">
    <property type="entry name" value="FAD/NAD-bd_sf"/>
</dbReference>
<accession>A0A380FP04</accession>